<accession>N6UC33</accession>
<dbReference type="PANTHER" id="PTHR21879">
    <property type="entry name" value="FI03362P-RELATED-RELATED"/>
    <property type="match status" value="1"/>
</dbReference>
<feature type="chain" id="PRO_5010972017" description="Osiris 2" evidence="3">
    <location>
        <begin position="20"/>
        <end position="340"/>
    </location>
</feature>
<dbReference type="InterPro" id="IPR012464">
    <property type="entry name" value="DUF1676"/>
</dbReference>
<gene>
    <name evidence="6" type="primary">109535255</name>
    <name evidence="5" type="ORF">D910_03714</name>
    <name evidence="4" type="ORF">YQE_04399</name>
</gene>
<dbReference type="PANTHER" id="PTHR21879:SF10">
    <property type="entry name" value="LP14110P"/>
    <property type="match status" value="1"/>
</dbReference>
<protein>
    <recommendedName>
        <fullName evidence="9">Osiris 2</fullName>
    </recommendedName>
</protein>
<keyword evidence="2" id="KW-0472">Membrane</keyword>
<dbReference type="GO" id="GO:0016020">
    <property type="term" value="C:membrane"/>
    <property type="evidence" value="ECO:0007669"/>
    <property type="project" value="TreeGrafter"/>
</dbReference>
<feature type="signal peptide" evidence="3">
    <location>
        <begin position="1"/>
        <end position="19"/>
    </location>
</feature>
<evidence type="ECO:0000256" key="3">
    <source>
        <dbReference type="SAM" id="SignalP"/>
    </source>
</evidence>
<name>N6UC33_DENPD</name>
<dbReference type="OMA" id="MSFELTI"/>
<evidence type="ECO:0000313" key="6">
    <source>
        <dbReference type="EnsemblMetazoa" id="XP_019756700.1"/>
    </source>
</evidence>
<keyword evidence="2" id="KW-1133">Transmembrane helix</keyword>
<dbReference type="Proteomes" id="UP000019118">
    <property type="component" value="Unassembled WGS sequence"/>
</dbReference>
<feature type="transmembrane region" description="Helical" evidence="2">
    <location>
        <begin position="192"/>
        <end position="211"/>
    </location>
</feature>
<reference evidence="7 8" key="1">
    <citation type="journal article" date="2013" name="Genome Biol.">
        <title>Draft genome of the mountain pine beetle, Dendroctonus ponderosae Hopkins, a major forest pest.</title>
        <authorList>
            <person name="Keeling C.I."/>
            <person name="Yuen M.M."/>
            <person name="Liao N.Y."/>
            <person name="Docking T.R."/>
            <person name="Chan S.K."/>
            <person name="Taylor G.A."/>
            <person name="Palmquist D.L."/>
            <person name="Jackman S.D."/>
            <person name="Nguyen A."/>
            <person name="Li M."/>
            <person name="Henderson H."/>
            <person name="Janes J.K."/>
            <person name="Zhao Y."/>
            <person name="Pandoh P."/>
            <person name="Moore R."/>
            <person name="Sperling F.A."/>
            <person name="Huber D.P."/>
            <person name="Birol I."/>
            <person name="Jones S.J."/>
            <person name="Bohlmann J."/>
        </authorList>
    </citation>
    <scope>NUCLEOTIDE SEQUENCE</scope>
</reference>
<evidence type="ECO:0000256" key="1">
    <source>
        <dbReference type="SAM" id="MobiDB-lite"/>
    </source>
</evidence>
<dbReference type="AlphaFoldDB" id="N6UC33"/>
<keyword evidence="3" id="KW-0732">Signal</keyword>
<proteinExistence type="predicted"/>
<evidence type="ECO:0008006" key="9">
    <source>
        <dbReference type="Google" id="ProtNLM"/>
    </source>
</evidence>
<feature type="region of interest" description="Disordered" evidence="1">
    <location>
        <begin position="319"/>
        <end position="340"/>
    </location>
</feature>
<evidence type="ECO:0000256" key="2">
    <source>
        <dbReference type="SAM" id="Phobius"/>
    </source>
</evidence>
<evidence type="ECO:0000313" key="8">
    <source>
        <dbReference type="Proteomes" id="UP000030742"/>
    </source>
</evidence>
<keyword evidence="2" id="KW-0812">Transmembrane</keyword>
<dbReference type="Proteomes" id="UP000030742">
    <property type="component" value="Unassembled WGS sequence"/>
</dbReference>
<sequence length="340" mass="38718">MFSLAKWLFLFSSVTLVALQGQNQQNFVPPEAQDGRQGRNLLDWIGLGTGPDQDPYLSQTNAQCLNGDLASCFQSRALASLDDFFNQPAYVLTEKARVLRLPEQHLRSLGQETYEYSSSPRSEDSEWDSLVKFGMRKVEKFLKSTAIEVDFDNEVTERGKYEPRFIDEIADEMDVIEDKKDSIFKRKQLKKLFIPMLLILKLFKLKLLLFLPLILGLASFKKLLGFFAILVPGLIAYFKFCKPNMQSSFGPSHFAGPHYSSAGIAYAQPAQHYREQPSFVQPQSYHEEYPGHHETGFSFRDENAAQQLAYNGWNGQYRNSGKDIQAEPENVSKKSILPDS</sequence>
<dbReference type="HOGENOM" id="CLU_059073_0_0_1"/>
<evidence type="ECO:0000313" key="4">
    <source>
        <dbReference type="EMBL" id="ENN79215.1"/>
    </source>
</evidence>
<dbReference type="OrthoDB" id="8196390at2759"/>
<dbReference type="Pfam" id="PF07898">
    <property type="entry name" value="DUF1676"/>
    <property type="match status" value="1"/>
</dbReference>
<feature type="non-terminal residue" evidence="4">
    <location>
        <position position="1"/>
    </location>
</feature>
<organism evidence="4">
    <name type="scientific">Dendroctonus ponderosae</name>
    <name type="common">Mountain pine beetle</name>
    <dbReference type="NCBI Taxonomy" id="77166"/>
    <lineage>
        <taxon>Eukaryota</taxon>
        <taxon>Metazoa</taxon>
        <taxon>Ecdysozoa</taxon>
        <taxon>Arthropoda</taxon>
        <taxon>Hexapoda</taxon>
        <taxon>Insecta</taxon>
        <taxon>Pterygota</taxon>
        <taxon>Neoptera</taxon>
        <taxon>Endopterygota</taxon>
        <taxon>Coleoptera</taxon>
        <taxon>Polyphaga</taxon>
        <taxon>Cucujiformia</taxon>
        <taxon>Curculionidae</taxon>
        <taxon>Scolytinae</taxon>
        <taxon>Dendroctonus</taxon>
    </lineage>
</organism>
<keyword evidence="7" id="KW-1185">Reference proteome</keyword>
<dbReference type="EMBL" id="KB740735">
    <property type="protein sequence ID" value="ENN79215.1"/>
    <property type="molecule type" value="Genomic_DNA"/>
</dbReference>
<dbReference type="EMBL" id="KB631809">
    <property type="protein sequence ID" value="ERL86306.1"/>
    <property type="molecule type" value="Genomic_DNA"/>
</dbReference>
<dbReference type="KEGG" id="dpa:109535255"/>
<feature type="transmembrane region" description="Helical" evidence="2">
    <location>
        <begin position="223"/>
        <end position="240"/>
    </location>
</feature>
<evidence type="ECO:0000313" key="5">
    <source>
        <dbReference type="EMBL" id="ERL86306.1"/>
    </source>
</evidence>
<dbReference type="EnsemblMetazoa" id="XM_019901141.1">
    <property type="protein sequence ID" value="XP_019756700.1"/>
    <property type="gene ID" value="LOC109535255"/>
</dbReference>
<evidence type="ECO:0000313" key="7">
    <source>
        <dbReference type="Proteomes" id="UP000019118"/>
    </source>
</evidence>
<reference evidence="6" key="2">
    <citation type="submission" date="2024-08" db="UniProtKB">
        <authorList>
            <consortium name="EnsemblMetazoa"/>
        </authorList>
    </citation>
    <scope>IDENTIFICATION</scope>
</reference>